<comment type="caution">
    <text evidence="2">The sequence shown here is derived from an EMBL/GenBank/DDBJ whole genome shotgun (WGS) entry which is preliminary data.</text>
</comment>
<reference evidence="2 3" key="1">
    <citation type="submission" date="2024-02" db="EMBL/GenBank/DDBJ databases">
        <authorList>
            <person name="Chen Y."/>
            <person name="Shah S."/>
            <person name="Dougan E. K."/>
            <person name="Thang M."/>
            <person name="Chan C."/>
        </authorList>
    </citation>
    <scope>NUCLEOTIDE SEQUENCE [LARGE SCALE GENOMIC DNA]</scope>
</reference>
<name>A0ABP0M5G4_9DINO</name>
<dbReference type="Gene3D" id="3.90.226.10">
    <property type="entry name" value="2-enoyl-CoA Hydratase, Chain A, domain 1"/>
    <property type="match status" value="1"/>
</dbReference>
<feature type="compositionally biased region" description="Basic and acidic residues" evidence="1">
    <location>
        <begin position="79"/>
        <end position="91"/>
    </location>
</feature>
<dbReference type="Proteomes" id="UP001642484">
    <property type="component" value="Unassembled WGS sequence"/>
</dbReference>
<accession>A0ABP0M5G4</accession>
<evidence type="ECO:0000313" key="2">
    <source>
        <dbReference type="EMBL" id="CAK9046720.1"/>
    </source>
</evidence>
<evidence type="ECO:0008006" key="4">
    <source>
        <dbReference type="Google" id="ProtNLM"/>
    </source>
</evidence>
<keyword evidence="3" id="KW-1185">Reference proteome</keyword>
<sequence length="279" mass="30432">MAKSDDLNTDWQRSAGDFNCVVCQRKRLPASEFSKKQVEKALESLRSIADQDIRTGPEIQQVTHLSGVCKRCTEERERQQQAAAAERRSTAEEGETEAPAQPGERVEVTFSARPFGVTPATKGSGYVVLKTSEGKPAMKAGVRPGWRLVQLNGEELNGELGEIQSRLKAAELPVQMTFETLGNQDFCTSCQEILPGSSFSRKMRTKPPEKRRCSSCVEAEAEVEVREETAGYPDAKEGGGGKLSELRQLCAETAKEAEQVTGLKAVKGAGRGGRGRGRR</sequence>
<gene>
    <name evidence="2" type="ORF">CCMP2556_LOCUS24254</name>
</gene>
<feature type="region of interest" description="Disordered" evidence="1">
    <location>
        <begin position="79"/>
        <end position="105"/>
    </location>
</feature>
<dbReference type="InterPro" id="IPR036034">
    <property type="entry name" value="PDZ_sf"/>
</dbReference>
<dbReference type="EMBL" id="CAXAMN010015836">
    <property type="protein sequence ID" value="CAK9046720.1"/>
    <property type="molecule type" value="Genomic_DNA"/>
</dbReference>
<evidence type="ECO:0000313" key="3">
    <source>
        <dbReference type="Proteomes" id="UP001642484"/>
    </source>
</evidence>
<protein>
    <recommendedName>
        <fullName evidence="4">PDZ domain-containing protein</fullName>
    </recommendedName>
</protein>
<proteinExistence type="predicted"/>
<dbReference type="Gene3D" id="2.30.42.10">
    <property type="match status" value="1"/>
</dbReference>
<organism evidence="2 3">
    <name type="scientific">Durusdinium trenchii</name>
    <dbReference type="NCBI Taxonomy" id="1381693"/>
    <lineage>
        <taxon>Eukaryota</taxon>
        <taxon>Sar</taxon>
        <taxon>Alveolata</taxon>
        <taxon>Dinophyceae</taxon>
        <taxon>Suessiales</taxon>
        <taxon>Symbiodiniaceae</taxon>
        <taxon>Durusdinium</taxon>
    </lineage>
</organism>
<dbReference type="SUPFAM" id="SSF50156">
    <property type="entry name" value="PDZ domain-like"/>
    <property type="match status" value="1"/>
</dbReference>
<evidence type="ECO:0000256" key="1">
    <source>
        <dbReference type="SAM" id="MobiDB-lite"/>
    </source>
</evidence>